<name>A0ABR8UU38_9MICC</name>
<accession>A0ABR8UU38</accession>
<sequence length="131" mass="14457">MASLFLAYLVALAFIAFWPSPVDAGSSGATLRSVLAWLHSHGIPGWFNYNFVEFTANILLFVPFGFLGAAYLRRQKPCYVLILLAFIASCAIETYQCCFLEERFASVADILANTIGATIGCLFSSATRWLR</sequence>
<dbReference type="PANTHER" id="PTHR36834:SF1">
    <property type="entry name" value="INTEGRAL MEMBRANE PROTEIN"/>
    <property type="match status" value="1"/>
</dbReference>
<dbReference type="PANTHER" id="PTHR36834">
    <property type="entry name" value="MEMBRANE PROTEIN-RELATED"/>
    <property type="match status" value="1"/>
</dbReference>
<evidence type="ECO:0000313" key="4">
    <source>
        <dbReference type="Proteomes" id="UP000609874"/>
    </source>
</evidence>
<keyword evidence="4" id="KW-1185">Reference proteome</keyword>
<proteinExistence type="predicted"/>
<dbReference type="Proteomes" id="UP000609874">
    <property type="component" value="Unassembled WGS sequence"/>
</dbReference>
<keyword evidence="1" id="KW-1133">Transmembrane helix</keyword>
<keyword evidence="1" id="KW-0472">Membrane</keyword>
<dbReference type="InterPro" id="IPR053150">
    <property type="entry name" value="Teicoplanin_resist-assoc"/>
</dbReference>
<comment type="caution">
    <text evidence="3">The sequence shown here is derived from an EMBL/GenBank/DDBJ whole genome shotgun (WGS) entry which is preliminary data.</text>
</comment>
<dbReference type="NCBIfam" id="NF037970">
    <property type="entry name" value="vanZ_1"/>
    <property type="match status" value="1"/>
</dbReference>
<feature type="transmembrane region" description="Helical" evidence="1">
    <location>
        <begin position="48"/>
        <end position="71"/>
    </location>
</feature>
<evidence type="ECO:0000313" key="3">
    <source>
        <dbReference type="EMBL" id="MBD7996065.1"/>
    </source>
</evidence>
<dbReference type="EMBL" id="JACSQD010000005">
    <property type="protein sequence ID" value="MBD7996065.1"/>
    <property type="molecule type" value="Genomic_DNA"/>
</dbReference>
<reference evidence="3 4" key="1">
    <citation type="submission" date="2020-08" db="EMBL/GenBank/DDBJ databases">
        <title>A Genomic Blueprint of the Chicken Gut Microbiome.</title>
        <authorList>
            <person name="Gilroy R."/>
            <person name="Ravi A."/>
            <person name="Getino M."/>
            <person name="Pursley I."/>
            <person name="Horton D.L."/>
            <person name="Alikhan N.-F."/>
            <person name="Baker D."/>
            <person name="Gharbi K."/>
            <person name="Hall N."/>
            <person name="Watson M."/>
            <person name="Adriaenssens E.M."/>
            <person name="Foster-Nyarko E."/>
            <person name="Jarju S."/>
            <person name="Secka A."/>
            <person name="Antonio M."/>
            <person name="Oren A."/>
            <person name="Chaudhuri R."/>
            <person name="La Ragione R.M."/>
            <person name="Hildebrand F."/>
            <person name="Pallen M.J."/>
        </authorList>
    </citation>
    <scope>NUCLEOTIDE SEQUENCE [LARGE SCALE GENOMIC DNA]</scope>
    <source>
        <strain evidence="3 4">Sa2CUA1</strain>
    </source>
</reference>
<feature type="transmembrane region" description="Helical" evidence="1">
    <location>
        <begin position="78"/>
        <end position="95"/>
    </location>
</feature>
<feature type="domain" description="VanZ-like" evidence="2">
    <location>
        <begin position="5"/>
        <end position="123"/>
    </location>
</feature>
<organism evidence="3 4">
    <name type="scientific">Arthrobacter gallicola</name>
    <dbReference type="NCBI Taxonomy" id="2762225"/>
    <lineage>
        <taxon>Bacteria</taxon>
        <taxon>Bacillati</taxon>
        <taxon>Actinomycetota</taxon>
        <taxon>Actinomycetes</taxon>
        <taxon>Micrococcales</taxon>
        <taxon>Micrococcaceae</taxon>
        <taxon>Arthrobacter</taxon>
    </lineage>
</organism>
<gene>
    <name evidence="3" type="ORF">H9639_12220</name>
</gene>
<evidence type="ECO:0000259" key="2">
    <source>
        <dbReference type="Pfam" id="PF04892"/>
    </source>
</evidence>
<evidence type="ECO:0000256" key="1">
    <source>
        <dbReference type="SAM" id="Phobius"/>
    </source>
</evidence>
<feature type="transmembrane region" description="Helical" evidence="1">
    <location>
        <begin position="110"/>
        <end position="130"/>
    </location>
</feature>
<dbReference type="Pfam" id="PF04892">
    <property type="entry name" value="VanZ"/>
    <property type="match status" value="1"/>
</dbReference>
<dbReference type="InterPro" id="IPR006976">
    <property type="entry name" value="VanZ-like"/>
</dbReference>
<protein>
    <submittedName>
        <fullName evidence="3">VanZ family protein</fullName>
    </submittedName>
</protein>
<keyword evidence="1" id="KW-0812">Transmembrane</keyword>